<organism evidence="2 3">
    <name type="scientific">Pandoraea nosoerga</name>
    <dbReference type="NCBI Taxonomy" id="2508296"/>
    <lineage>
        <taxon>Bacteria</taxon>
        <taxon>Pseudomonadati</taxon>
        <taxon>Pseudomonadota</taxon>
        <taxon>Betaproteobacteria</taxon>
        <taxon>Burkholderiales</taxon>
        <taxon>Burkholderiaceae</taxon>
        <taxon>Pandoraea</taxon>
    </lineage>
</organism>
<evidence type="ECO:0000256" key="1">
    <source>
        <dbReference type="SAM" id="SignalP"/>
    </source>
</evidence>
<gene>
    <name evidence="2" type="ORF">PNO31109_03322</name>
</gene>
<dbReference type="EMBL" id="CABPSC010000013">
    <property type="protein sequence ID" value="VVE24771.1"/>
    <property type="molecule type" value="Genomic_DNA"/>
</dbReference>
<accession>A0A5E4WJW8</accession>
<dbReference type="RefSeq" id="WP_150556568.1">
    <property type="nucleotide sequence ID" value="NZ_CABPSC010000013.1"/>
</dbReference>
<dbReference type="PROSITE" id="PS51257">
    <property type="entry name" value="PROKAR_LIPOPROTEIN"/>
    <property type="match status" value="1"/>
</dbReference>
<feature type="chain" id="PRO_5022921646" evidence="1">
    <location>
        <begin position="37"/>
        <end position="423"/>
    </location>
</feature>
<dbReference type="Gene3D" id="2.40.160.50">
    <property type="entry name" value="membrane protein fhac: a member of the omp85/tpsb transporter family"/>
    <property type="match status" value="1"/>
</dbReference>
<feature type="signal peptide" evidence="1">
    <location>
        <begin position="1"/>
        <end position="36"/>
    </location>
</feature>
<evidence type="ECO:0000313" key="2">
    <source>
        <dbReference type="EMBL" id="VVE24771.1"/>
    </source>
</evidence>
<keyword evidence="3" id="KW-1185">Reference proteome</keyword>
<proteinExistence type="predicted"/>
<dbReference type="OrthoDB" id="9771071at2"/>
<name>A0A5E4WJW8_9BURK</name>
<protein>
    <submittedName>
        <fullName evidence="2">Glyceraldehyde-3-phosphate dehydrogenase</fullName>
    </submittedName>
</protein>
<evidence type="ECO:0000313" key="3">
    <source>
        <dbReference type="Proteomes" id="UP000367825"/>
    </source>
</evidence>
<dbReference type="AlphaFoldDB" id="A0A5E4WJW8"/>
<keyword evidence="1" id="KW-0732">Signal</keyword>
<sequence length="423" mass="46307">MRAPRIATAGRDMRLGGTAAVLLAVSACAWAPPAWALDAGTQTSVAAPAAGSATTVPADTSATGASPATRQGWIDRLLAKLGAADKVDVSHGMDWGVMPGPFYNPEMGFGIGAAAVGLYKTRDALPTTQLSTMTIHGFGTTTGAFGIGVDNTTFFTDDRFRFVFAGALVNMPTQYWGIGYTSASNDDNREKYTKRSAFVRPTFLWRLWPSAYGGFGVDAHFDSAVNRDKGDASAFVTDPIGPYVRSIGVSANFSYDTRDFIPNPYRGQALILTGTFYRRAFGSSTAFESLEWSYDHYTRFRERDVLAVDVYGKFSWGDVPWSMMPTFGDGKHMRGYFLGQYRDRNMLTAQVEYRLHLTGRHGMVVWLGAGAIADRPGNLASAHWLPNGGVGYRFEFKPRVNVRFDVGFGRQTRGVYFQINEAF</sequence>
<dbReference type="Proteomes" id="UP000367825">
    <property type="component" value="Unassembled WGS sequence"/>
</dbReference>
<reference evidence="2 3" key="1">
    <citation type="submission" date="2019-08" db="EMBL/GenBank/DDBJ databases">
        <authorList>
            <person name="Peeters C."/>
        </authorList>
    </citation>
    <scope>NUCLEOTIDE SEQUENCE [LARGE SCALE GENOMIC DNA]</scope>
    <source>
        <strain evidence="2 3">LMG 31109</strain>
    </source>
</reference>